<dbReference type="Gene3D" id="3.40.50.1370">
    <property type="entry name" value="Aspartate/ornithine carbamoyltransferase"/>
    <property type="match status" value="1"/>
</dbReference>
<evidence type="ECO:0000259" key="2">
    <source>
        <dbReference type="Pfam" id="PF02729"/>
    </source>
</evidence>
<keyword evidence="1" id="KW-0808">Transferase</keyword>
<name>X0XJB1_9ZZZZ</name>
<dbReference type="SUPFAM" id="SSF53671">
    <property type="entry name" value="Aspartate/ornithine carbamoyltransferase"/>
    <property type="match status" value="1"/>
</dbReference>
<evidence type="ECO:0000256" key="1">
    <source>
        <dbReference type="ARBA" id="ARBA00022679"/>
    </source>
</evidence>
<dbReference type="PANTHER" id="PTHR45753">
    <property type="entry name" value="ORNITHINE CARBAMOYLTRANSFERASE, MITOCHONDRIAL"/>
    <property type="match status" value="1"/>
</dbReference>
<feature type="domain" description="Aspartate/ornithine carbamoyltransferase carbamoyl-P binding" evidence="2">
    <location>
        <begin position="5"/>
        <end position="119"/>
    </location>
</feature>
<evidence type="ECO:0000313" key="3">
    <source>
        <dbReference type="EMBL" id="GAG43270.1"/>
    </source>
</evidence>
<dbReference type="AlphaFoldDB" id="X0XJB1"/>
<dbReference type="GO" id="GO:0016597">
    <property type="term" value="F:amino acid binding"/>
    <property type="evidence" value="ECO:0007669"/>
    <property type="project" value="InterPro"/>
</dbReference>
<dbReference type="InterPro" id="IPR006130">
    <property type="entry name" value="Asp/Orn_carbamoylTrfase"/>
</dbReference>
<dbReference type="PROSITE" id="PS00097">
    <property type="entry name" value="CARBAMOYLTRANSFERASE"/>
    <property type="match status" value="1"/>
</dbReference>
<dbReference type="GO" id="GO:0005829">
    <property type="term" value="C:cytosol"/>
    <property type="evidence" value="ECO:0007669"/>
    <property type="project" value="TreeGrafter"/>
</dbReference>
<dbReference type="Pfam" id="PF02729">
    <property type="entry name" value="OTCace_N"/>
    <property type="match status" value="1"/>
</dbReference>
<reference evidence="3" key="1">
    <citation type="journal article" date="2014" name="Front. Microbiol.">
        <title>High frequency of phylogenetically diverse reductive dehalogenase-homologous genes in deep subseafloor sedimentary metagenomes.</title>
        <authorList>
            <person name="Kawai M."/>
            <person name="Futagami T."/>
            <person name="Toyoda A."/>
            <person name="Takaki Y."/>
            <person name="Nishi S."/>
            <person name="Hori S."/>
            <person name="Arai W."/>
            <person name="Tsubouchi T."/>
            <person name="Morono Y."/>
            <person name="Uchiyama I."/>
            <person name="Ito T."/>
            <person name="Fujiyama A."/>
            <person name="Inagaki F."/>
            <person name="Takami H."/>
        </authorList>
    </citation>
    <scope>NUCLEOTIDE SEQUENCE</scope>
    <source>
        <strain evidence="3">Expedition CK06-06</strain>
    </source>
</reference>
<sequence>MWQRRHLLGIEELDRGELVSILDRAREFVDSCTSGAPKHDELKGKTVVLLFFEPSTRTLTSFSLAARRLSADVVSLSRAGSSTVKGETLRDTARNMEAMGADIVVIRHGAAGAPQLLARSLDASIV</sequence>
<dbReference type="InterPro" id="IPR036901">
    <property type="entry name" value="Asp/Orn_carbamoylTrfase_sf"/>
</dbReference>
<accession>X0XJB1</accession>
<organism evidence="3">
    <name type="scientific">marine sediment metagenome</name>
    <dbReference type="NCBI Taxonomy" id="412755"/>
    <lineage>
        <taxon>unclassified sequences</taxon>
        <taxon>metagenomes</taxon>
        <taxon>ecological metagenomes</taxon>
    </lineage>
</organism>
<protein>
    <recommendedName>
        <fullName evidence="2">Aspartate/ornithine carbamoyltransferase carbamoyl-P binding domain-containing protein</fullName>
    </recommendedName>
</protein>
<comment type="caution">
    <text evidence="3">The sequence shown here is derived from an EMBL/GenBank/DDBJ whole genome shotgun (WGS) entry which is preliminary data.</text>
</comment>
<dbReference type="GO" id="GO:0006520">
    <property type="term" value="P:amino acid metabolic process"/>
    <property type="evidence" value="ECO:0007669"/>
    <property type="project" value="InterPro"/>
</dbReference>
<dbReference type="PANTHER" id="PTHR45753:SF6">
    <property type="entry name" value="ASPARTATE CARBAMOYLTRANSFERASE"/>
    <property type="match status" value="1"/>
</dbReference>
<dbReference type="GO" id="GO:0016743">
    <property type="term" value="F:carboxyl- or carbamoyltransferase activity"/>
    <property type="evidence" value="ECO:0007669"/>
    <property type="project" value="InterPro"/>
</dbReference>
<feature type="non-terminal residue" evidence="3">
    <location>
        <position position="126"/>
    </location>
</feature>
<proteinExistence type="predicted"/>
<gene>
    <name evidence="3" type="ORF">S01H1_79813</name>
</gene>
<dbReference type="EMBL" id="BARS01053839">
    <property type="protein sequence ID" value="GAG43270.1"/>
    <property type="molecule type" value="Genomic_DNA"/>
</dbReference>
<dbReference type="PRINTS" id="PR00101">
    <property type="entry name" value="ATCASE"/>
</dbReference>
<dbReference type="InterPro" id="IPR006132">
    <property type="entry name" value="Asp/Orn_carbamoyltranf_P-bd"/>
</dbReference>